<feature type="transmembrane region" description="Helical" evidence="1">
    <location>
        <begin position="429"/>
        <end position="450"/>
    </location>
</feature>
<name>A0ABQ1LN05_9SPHI</name>
<organism evidence="2 3">
    <name type="scientific">Parapedobacter defluvii</name>
    <dbReference type="NCBI Taxonomy" id="2045106"/>
    <lineage>
        <taxon>Bacteria</taxon>
        <taxon>Pseudomonadati</taxon>
        <taxon>Bacteroidota</taxon>
        <taxon>Sphingobacteriia</taxon>
        <taxon>Sphingobacteriales</taxon>
        <taxon>Sphingobacteriaceae</taxon>
        <taxon>Parapedobacter</taxon>
    </lineage>
</organism>
<feature type="transmembrane region" description="Helical" evidence="1">
    <location>
        <begin position="527"/>
        <end position="545"/>
    </location>
</feature>
<feature type="transmembrane region" description="Helical" evidence="1">
    <location>
        <begin position="142"/>
        <end position="162"/>
    </location>
</feature>
<keyword evidence="1" id="KW-0472">Membrane</keyword>
<dbReference type="InterPro" id="IPR018580">
    <property type="entry name" value="Uncharacterised_YfhO"/>
</dbReference>
<feature type="transmembrane region" description="Helical" evidence="1">
    <location>
        <begin position="389"/>
        <end position="409"/>
    </location>
</feature>
<feature type="transmembrane region" description="Helical" evidence="1">
    <location>
        <begin position="365"/>
        <end position="382"/>
    </location>
</feature>
<proteinExistence type="predicted"/>
<feature type="transmembrane region" description="Helical" evidence="1">
    <location>
        <begin position="168"/>
        <end position="186"/>
    </location>
</feature>
<gene>
    <name evidence="2" type="ORF">GCM10011386_18310</name>
</gene>
<keyword evidence="1" id="KW-1133">Transmembrane helix</keyword>
<feature type="transmembrane region" description="Helical" evidence="1">
    <location>
        <begin position="214"/>
        <end position="233"/>
    </location>
</feature>
<feature type="transmembrane region" description="Helical" evidence="1">
    <location>
        <begin position="815"/>
        <end position="833"/>
    </location>
</feature>
<feature type="transmembrane region" description="Helical" evidence="1">
    <location>
        <begin position="462"/>
        <end position="479"/>
    </location>
</feature>
<dbReference type="EMBL" id="BMIK01000004">
    <property type="protein sequence ID" value="GGC26572.1"/>
    <property type="molecule type" value="Genomic_DNA"/>
</dbReference>
<dbReference type="PANTHER" id="PTHR38454:SF1">
    <property type="entry name" value="INTEGRAL MEMBRANE PROTEIN"/>
    <property type="match status" value="1"/>
</dbReference>
<dbReference type="Proteomes" id="UP000597338">
    <property type="component" value="Unassembled WGS sequence"/>
</dbReference>
<keyword evidence="3" id="KW-1185">Reference proteome</keyword>
<reference evidence="3" key="1">
    <citation type="journal article" date="2019" name="Int. J. Syst. Evol. Microbiol.">
        <title>The Global Catalogue of Microorganisms (GCM) 10K type strain sequencing project: providing services to taxonomists for standard genome sequencing and annotation.</title>
        <authorList>
            <consortium name="The Broad Institute Genomics Platform"/>
            <consortium name="The Broad Institute Genome Sequencing Center for Infectious Disease"/>
            <person name="Wu L."/>
            <person name="Ma J."/>
        </authorList>
    </citation>
    <scope>NUCLEOTIDE SEQUENCE [LARGE SCALE GENOMIC DNA]</scope>
    <source>
        <strain evidence="3">CGMCC 1.15342</strain>
    </source>
</reference>
<feature type="transmembrane region" description="Helical" evidence="1">
    <location>
        <begin position="191"/>
        <end position="208"/>
    </location>
</feature>
<dbReference type="PANTHER" id="PTHR38454">
    <property type="entry name" value="INTEGRAL MEMBRANE PROTEIN-RELATED"/>
    <property type="match status" value="1"/>
</dbReference>
<accession>A0ABQ1LN05</accession>
<feature type="transmembrane region" description="Helical" evidence="1">
    <location>
        <begin position="31"/>
        <end position="51"/>
    </location>
</feature>
<evidence type="ECO:0000313" key="3">
    <source>
        <dbReference type="Proteomes" id="UP000597338"/>
    </source>
</evidence>
<evidence type="ECO:0000313" key="2">
    <source>
        <dbReference type="EMBL" id="GGC26572.1"/>
    </source>
</evidence>
<comment type="caution">
    <text evidence="2">The sequence shown here is derived from an EMBL/GenBank/DDBJ whole genome shotgun (WGS) entry which is preliminary data.</text>
</comment>
<feature type="transmembrane region" description="Helical" evidence="1">
    <location>
        <begin position="116"/>
        <end position="135"/>
    </location>
</feature>
<feature type="transmembrane region" description="Helical" evidence="1">
    <location>
        <begin position="552"/>
        <end position="569"/>
    </location>
</feature>
<keyword evidence="1" id="KW-0812">Transmembrane</keyword>
<sequence>MPHLKSNPYFWHFVFETQQGYMKNWFNNNSIHLAVIGVFIAICFLYLTPAWQGKVLYQNDVLQAQAGQKEILDIKARDGDMPLWTNSMFSGMPSYQVLIELPNNLTTHLLHGFKAFFPHPIDVVLLYLLGAYLLFCVLRVKPWLAALGAIAFAFSSYNFIYIEAGHANKAYAIAFMAPIMAGILLAFRGKYLWGTVLLALALALEIRVNHIQVTYYLFLAMLVLVVIELYHAIKEKRLLQFGKAIAYQAVAVILAVAVNASLLWPTYEYSKETLRGKANLKTENAQRADNGVSREYAYDWSQGVGESLTFLVPNAYGGGGDTRLDAESNVAKLVISKGADPAQAAQFAANLPTYWGEKPFTSGPWYFGAGVVFLFILGLVVVQGPLKWWLASTTLLVLLLSFGRHFPLVSDLFFNYFPMYNKFRAVESILIIASLLIPILAVLTVNEIVTNGSKIKNLDKKSLYVLYGVGGLVLLIALLPDVFLSFKTSNHQAVIQQYGQQLRDNTFANEVMAALVKDRAALARADAFRSLLFVVLTFAIVWLLIKNKLKAQTGVIALGLLTLIDLWGVDKRYLNEDRFVDKLQVNRQFIREREVDKLILMDKDPNYRVLDLTTNPFADARPSYFHKSLGGYHAAKLMRYQELIERQFSGALNEDILDMLNTRYLITNDNQNSERIQRRNTAAGNAWFVEKVTLVKDNEEEMQAINGFDPRKEAFINEEFKSLLDEKRLGTPVNSSIELTSYRPDRLVYEYSAPNDALAVFSEIWYDKGWKAYVDGKEYPILRANYVLRALQLPGGNHKVEFIFKPLSYHLGETISLIASITLLLGMAAAIWLQTRRKTEAVPAKKG</sequence>
<protein>
    <submittedName>
        <fullName evidence="2">Membrane protein</fullName>
    </submittedName>
</protein>
<dbReference type="Pfam" id="PF09586">
    <property type="entry name" value="YfhO"/>
    <property type="match status" value="1"/>
</dbReference>
<evidence type="ECO:0000256" key="1">
    <source>
        <dbReference type="SAM" id="Phobius"/>
    </source>
</evidence>
<feature type="transmembrane region" description="Helical" evidence="1">
    <location>
        <begin position="245"/>
        <end position="264"/>
    </location>
</feature>